<feature type="compositionally biased region" description="Polar residues" evidence="1">
    <location>
        <begin position="87"/>
        <end position="97"/>
    </location>
</feature>
<gene>
    <name evidence="2" type="ORF">BLNAU_13416</name>
</gene>
<feature type="region of interest" description="Disordered" evidence="1">
    <location>
        <begin position="1"/>
        <end position="41"/>
    </location>
</feature>
<reference evidence="2 3" key="1">
    <citation type="journal article" date="2022" name="bioRxiv">
        <title>Genomics of Preaxostyla Flagellates Illuminates Evolutionary Transitions and the Path Towards Mitochondrial Loss.</title>
        <authorList>
            <person name="Novak L.V.F."/>
            <person name="Treitli S.C."/>
            <person name="Pyrih J."/>
            <person name="Halakuc P."/>
            <person name="Pipaliya S.V."/>
            <person name="Vacek V."/>
            <person name="Brzon O."/>
            <person name="Soukal P."/>
            <person name="Eme L."/>
            <person name="Dacks J.B."/>
            <person name="Karnkowska A."/>
            <person name="Elias M."/>
            <person name="Hampl V."/>
        </authorList>
    </citation>
    <scope>NUCLEOTIDE SEQUENCE [LARGE SCALE GENOMIC DNA]</scope>
    <source>
        <strain evidence="2">NAU3</strain>
        <tissue evidence="2">Gut</tissue>
    </source>
</reference>
<evidence type="ECO:0000313" key="3">
    <source>
        <dbReference type="Proteomes" id="UP001281761"/>
    </source>
</evidence>
<keyword evidence="3" id="KW-1185">Reference proteome</keyword>
<evidence type="ECO:0000313" key="2">
    <source>
        <dbReference type="EMBL" id="KAK2951677.1"/>
    </source>
</evidence>
<proteinExistence type="predicted"/>
<dbReference type="EMBL" id="JARBJD010000115">
    <property type="protein sequence ID" value="KAK2951677.1"/>
    <property type="molecule type" value="Genomic_DNA"/>
</dbReference>
<evidence type="ECO:0008006" key="4">
    <source>
        <dbReference type="Google" id="ProtNLM"/>
    </source>
</evidence>
<sequence>MAAPFSSVLPDERTIEQRRNGKRNGERPIPNSDEQSGGDARNCQKCDARLLLQHDCPKTKTECDPNTSPHDCGQRSQSPEDLRRNAQHSSTIDTAAQTVRCFAVGHLQRRGHGRYHSPTR</sequence>
<accession>A0ABQ9XJV3</accession>
<comment type="caution">
    <text evidence="2">The sequence shown here is derived from an EMBL/GenBank/DDBJ whole genome shotgun (WGS) entry which is preliminary data.</text>
</comment>
<feature type="compositionally biased region" description="Basic and acidic residues" evidence="1">
    <location>
        <begin position="10"/>
        <end position="26"/>
    </location>
</feature>
<feature type="compositionally biased region" description="Polar residues" evidence="1">
    <location>
        <begin position="64"/>
        <end position="77"/>
    </location>
</feature>
<dbReference type="Proteomes" id="UP001281761">
    <property type="component" value="Unassembled WGS sequence"/>
</dbReference>
<organism evidence="2 3">
    <name type="scientific">Blattamonas nauphoetae</name>
    <dbReference type="NCBI Taxonomy" id="2049346"/>
    <lineage>
        <taxon>Eukaryota</taxon>
        <taxon>Metamonada</taxon>
        <taxon>Preaxostyla</taxon>
        <taxon>Oxymonadida</taxon>
        <taxon>Blattamonas</taxon>
    </lineage>
</organism>
<feature type="region of interest" description="Disordered" evidence="1">
    <location>
        <begin position="57"/>
        <end position="97"/>
    </location>
</feature>
<protein>
    <recommendedName>
        <fullName evidence="4">Transposase</fullName>
    </recommendedName>
</protein>
<evidence type="ECO:0000256" key="1">
    <source>
        <dbReference type="SAM" id="MobiDB-lite"/>
    </source>
</evidence>
<name>A0ABQ9XJV3_9EUKA</name>